<sequence length="103" mass="11625">MSGEECEADRVCQDQLEVCASPSGLEGRLSCRRRLRRRHHHHHHHHHWPPTPPHGLEVTRAQAITPVVFTIVKFLVCPVNSATKFHLYPPEVATLEAGRSTGL</sequence>
<dbReference type="AlphaFoldDB" id="A0A5B7GR38"/>
<dbReference type="Proteomes" id="UP000324222">
    <property type="component" value="Unassembled WGS sequence"/>
</dbReference>
<proteinExistence type="predicted"/>
<evidence type="ECO:0000256" key="1">
    <source>
        <dbReference type="SAM" id="MobiDB-lite"/>
    </source>
</evidence>
<dbReference type="EMBL" id="VSRR010017140">
    <property type="protein sequence ID" value="MPC60059.1"/>
    <property type="molecule type" value="Genomic_DNA"/>
</dbReference>
<reference evidence="2 3" key="1">
    <citation type="submission" date="2019-05" db="EMBL/GenBank/DDBJ databases">
        <title>Another draft genome of Portunus trituberculatus and its Hox gene families provides insights of decapod evolution.</title>
        <authorList>
            <person name="Jeong J.-H."/>
            <person name="Song I."/>
            <person name="Kim S."/>
            <person name="Choi T."/>
            <person name="Kim D."/>
            <person name="Ryu S."/>
            <person name="Kim W."/>
        </authorList>
    </citation>
    <scope>NUCLEOTIDE SEQUENCE [LARGE SCALE GENOMIC DNA]</scope>
    <source>
        <tissue evidence="2">Muscle</tissue>
    </source>
</reference>
<name>A0A5B7GR38_PORTR</name>
<comment type="caution">
    <text evidence="2">The sequence shown here is derived from an EMBL/GenBank/DDBJ whole genome shotgun (WGS) entry which is preliminary data.</text>
</comment>
<evidence type="ECO:0000313" key="2">
    <source>
        <dbReference type="EMBL" id="MPC60059.1"/>
    </source>
</evidence>
<keyword evidence="3" id="KW-1185">Reference proteome</keyword>
<protein>
    <submittedName>
        <fullName evidence="2">Uncharacterized protein</fullName>
    </submittedName>
</protein>
<feature type="compositionally biased region" description="Basic residues" evidence="1">
    <location>
        <begin position="36"/>
        <end position="48"/>
    </location>
</feature>
<gene>
    <name evidence="2" type="ORF">E2C01_054095</name>
</gene>
<accession>A0A5B7GR38</accession>
<organism evidence="2 3">
    <name type="scientific">Portunus trituberculatus</name>
    <name type="common">Swimming crab</name>
    <name type="synonym">Neptunus trituberculatus</name>
    <dbReference type="NCBI Taxonomy" id="210409"/>
    <lineage>
        <taxon>Eukaryota</taxon>
        <taxon>Metazoa</taxon>
        <taxon>Ecdysozoa</taxon>
        <taxon>Arthropoda</taxon>
        <taxon>Crustacea</taxon>
        <taxon>Multicrustacea</taxon>
        <taxon>Malacostraca</taxon>
        <taxon>Eumalacostraca</taxon>
        <taxon>Eucarida</taxon>
        <taxon>Decapoda</taxon>
        <taxon>Pleocyemata</taxon>
        <taxon>Brachyura</taxon>
        <taxon>Eubrachyura</taxon>
        <taxon>Portunoidea</taxon>
        <taxon>Portunidae</taxon>
        <taxon>Portuninae</taxon>
        <taxon>Portunus</taxon>
    </lineage>
</organism>
<evidence type="ECO:0000313" key="3">
    <source>
        <dbReference type="Proteomes" id="UP000324222"/>
    </source>
</evidence>
<feature type="region of interest" description="Disordered" evidence="1">
    <location>
        <begin position="36"/>
        <end position="55"/>
    </location>
</feature>